<proteinExistence type="predicted"/>
<dbReference type="AlphaFoldDB" id="A0AA88WMS4"/>
<sequence>MDTNITHLRLKLSSDVPSGQSTNFLFLRSCENSTRMRSTTLTSSGFSNMKSLEKPLLQLQPMEALAAITESAPKYLQSPFLILSSSSTRLSRFPINDKKAADDLSGITTFPVHQNGSGSVQIQISNYKKKRKEAKNIKGNKLTSQEIPEQQTNILITGDKVQPLLNLGPEPGHRSPYRAQTLLHQDGHKYKPSPLEAFLRRPFGAVHELPLLEVMRKQHANEVNDANLLRGYSSSRGSAIVSNGSSKAHATTLITKMVTLKYSGSNGVREHILRMNDMASQLKGLDMEISEGFLVHFIMTSLPAQFGSFKINYNTQKEKWKTSELISMCVQEEERLKSEQPDRLTLPYGPSKGKGKKFGKGNVQGNKNASVTKTDKGFLSVKKLNKGDRNVLEALAAMTESAGKWLPSPFLMLSSSFTLLSRFPTSDKKVADDLSGITTFPVHHNGSEVA</sequence>
<dbReference type="EMBL" id="JAVXUP010000351">
    <property type="protein sequence ID" value="KAK3030112.1"/>
    <property type="molecule type" value="Genomic_DNA"/>
</dbReference>
<dbReference type="Proteomes" id="UP001188597">
    <property type="component" value="Unassembled WGS sequence"/>
</dbReference>
<keyword evidence="3" id="KW-1185">Reference proteome</keyword>
<evidence type="ECO:0000313" key="3">
    <source>
        <dbReference type="Proteomes" id="UP001188597"/>
    </source>
</evidence>
<reference evidence="2" key="1">
    <citation type="submission" date="2022-12" db="EMBL/GenBank/DDBJ databases">
        <title>Draft genome assemblies for two species of Escallonia (Escalloniales).</title>
        <authorList>
            <person name="Chanderbali A."/>
            <person name="Dervinis C."/>
            <person name="Anghel I."/>
            <person name="Soltis D."/>
            <person name="Soltis P."/>
            <person name="Zapata F."/>
        </authorList>
    </citation>
    <scope>NUCLEOTIDE SEQUENCE</scope>
    <source>
        <strain evidence="2">UCBG64.0493</strain>
        <tissue evidence="2">Leaf</tissue>
    </source>
</reference>
<feature type="region of interest" description="Disordered" evidence="1">
    <location>
        <begin position="340"/>
        <end position="369"/>
    </location>
</feature>
<dbReference type="Pfam" id="PF14223">
    <property type="entry name" value="Retrotran_gag_2"/>
    <property type="match status" value="1"/>
</dbReference>
<accession>A0AA88WMS4</accession>
<gene>
    <name evidence="2" type="ORF">RJ639_038861</name>
</gene>
<name>A0AA88WMS4_9ASTE</name>
<comment type="caution">
    <text evidence="2">The sequence shown here is derived from an EMBL/GenBank/DDBJ whole genome shotgun (WGS) entry which is preliminary data.</text>
</comment>
<organism evidence="2 3">
    <name type="scientific">Escallonia herrerae</name>
    <dbReference type="NCBI Taxonomy" id="1293975"/>
    <lineage>
        <taxon>Eukaryota</taxon>
        <taxon>Viridiplantae</taxon>
        <taxon>Streptophyta</taxon>
        <taxon>Embryophyta</taxon>
        <taxon>Tracheophyta</taxon>
        <taxon>Spermatophyta</taxon>
        <taxon>Magnoliopsida</taxon>
        <taxon>eudicotyledons</taxon>
        <taxon>Gunneridae</taxon>
        <taxon>Pentapetalae</taxon>
        <taxon>asterids</taxon>
        <taxon>campanulids</taxon>
        <taxon>Escalloniales</taxon>
        <taxon>Escalloniaceae</taxon>
        <taxon>Escallonia</taxon>
    </lineage>
</organism>
<evidence type="ECO:0000313" key="2">
    <source>
        <dbReference type="EMBL" id="KAK3030112.1"/>
    </source>
</evidence>
<protein>
    <submittedName>
        <fullName evidence="2">Uncharacterized protein</fullName>
    </submittedName>
</protein>
<evidence type="ECO:0000256" key="1">
    <source>
        <dbReference type="SAM" id="MobiDB-lite"/>
    </source>
</evidence>
<dbReference type="PANTHER" id="PTHR35317">
    <property type="entry name" value="OS04G0629600 PROTEIN"/>
    <property type="match status" value="1"/>
</dbReference>
<dbReference type="PANTHER" id="PTHR35317:SF23">
    <property type="entry name" value="OS04G0629600 PROTEIN"/>
    <property type="match status" value="1"/>
</dbReference>